<gene>
    <name evidence="2" type="ORF">BV898_02857</name>
</gene>
<reference evidence="3" key="1">
    <citation type="submission" date="2017-01" db="EMBL/GenBank/DDBJ databases">
        <title>Comparative genomics of anhydrobiosis in the tardigrade Hypsibius dujardini.</title>
        <authorList>
            <person name="Yoshida Y."/>
            <person name="Koutsovoulos G."/>
            <person name="Laetsch D."/>
            <person name="Stevens L."/>
            <person name="Kumar S."/>
            <person name="Horikawa D."/>
            <person name="Ishino K."/>
            <person name="Komine S."/>
            <person name="Tomita M."/>
            <person name="Blaxter M."/>
            <person name="Arakawa K."/>
        </authorList>
    </citation>
    <scope>NUCLEOTIDE SEQUENCE [LARGE SCALE GENOMIC DNA]</scope>
    <source>
        <strain evidence="3">Z151</strain>
    </source>
</reference>
<evidence type="ECO:0000259" key="1">
    <source>
        <dbReference type="Pfam" id="PF12146"/>
    </source>
</evidence>
<sequence length="286" mass="31197">MDSPNERRFTGADGVEIYCRHWNPRLEQDESPRAIVFMCHGLFEYFGTDLHVAESLVKAGFLVCGHDHSGHGRSGGEPGQVHSLENYVTDVVTHVKHMKSSLPDCPVFLVGHSMGGAIALLAGLQQPQLFRGIILIGPLVVPDPEIATPTMKFVAKLLSTLAPGLGIQSINNDHLSRDRAVVERFNTDPLIFRGKISLRTGRALLAAVEKIEKNLPNITFPFLCIHGGGDRICSVQGAQALLDKSSSSDKTLSIYPGAYHRVQDEPDGVKEKCSAAILAWISERLD</sequence>
<dbReference type="PRINTS" id="PR00111">
    <property type="entry name" value="ABHYDROLASE"/>
</dbReference>
<evidence type="ECO:0000313" key="2">
    <source>
        <dbReference type="EMBL" id="OQV23119.1"/>
    </source>
</evidence>
<dbReference type="InterPro" id="IPR022742">
    <property type="entry name" value="Hydrolase_4"/>
</dbReference>
<protein>
    <submittedName>
        <fullName evidence="2">Monoglyceride lipase</fullName>
    </submittedName>
</protein>
<dbReference type="OrthoDB" id="2498029at2759"/>
<dbReference type="SUPFAM" id="SSF53474">
    <property type="entry name" value="alpha/beta-Hydrolases"/>
    <property type="match status" value="1"/>
</dbReference>
<dbReference type="InterPro" id="IPR029058">
    <property type="entry name" value="AB_hydrolase_fold"/>
</dbReference>
<keyword evidence="3" id="KW-1185">Reference proteome</keyword>
<dbReference type="PANTHER" id="PTHR11614">
    <property type="entry name" value="PHOSPHOLIPASE-RELATED"/>
    <property type="match status" value="1"/>
</dbReference>
<dbReference type="InterPro" id="IPR051044">
    <property type="entry name" value="MAG_DAG_Lipase"/>
</dbReference>
<dbReference type="Pfam" id="PF12146">
    <property type="entry name" value="Hydrolase_4"/>
    <property type="match status" value="1"/>
</dbReference>
<evidence type="ECO:0000313" key="3">
    <source>
        <dbReference type="Proteomes" id="UP000192578"/>
    </source>
</evidence>
<dbReference type="EMBL" id="MTYJ01000013">
    <property type="protein sequence ID" value="OQV23119.1"/>
    <property type="molecule type" value="Genomic_DNA"/>
</dbReference>
<dbReference type="FunFam" id="3.40.50.1820:FF:000117">
    <property type="entry name" value="Monoglyceride lipase, putative"/>
    <property type="match status" value="1"/>
</dbReference>
<comment type="caution">
    <text evidence="2">The sequence shown here is derived from an EMBL/GenBank/DDBJ whole genome shotgun (WGS) entry which is preliminary data.</text>
</comment>
<dbReference type="AlphaFoldDB" id="A0A1W0X6G6"/>
<dbReference type="Gene3D" id="3.40.50.1820">
    <property type="entry name" value="alpha/beta hydrolase"/>
    <property type="match status" value="1"/>
</dbReference>
<organism evidence="2 3">
    <name type="scientific">Hypsibius exemplaris</name>
    <name type="common">Freshwater tardigrade</name>
    <dbReference type="NCBI Taxonomy" id="2072580"/>
    <lineage>
        <taxon>Eukaryota</taxon>
        <taxon>Metazoa</taxon>
        <taxon>Ecdysozoa</taxon>
        <taxon>Tardigrada</taxon>
        <taxon>Eutardigrada</taxon>
        <taxon>Parachela</taxon>
        <taxon>Hypsibioidea</taxon>
        <taxon>Hypsibiidae</taxon>
        <taxon>Hypsibius</taxon>
    </lineage>
</organism>
<accession>A0A1W0X6G6</accession>
<dbReference type="InterPro" id="IPR000073">
    <property type="entry name" value="AB_hydrolase_1"/>
</dbReference>
<dbReference type="Proteomes" id="UP000192578">
    <property type="component" value="Unassembled WGS sequence"/>
</dbReference>
<feature type="domain" description="Serine aminopeptidase S33" evidence="1">
    <location>
        <begin position="31"/>
        <end position="267"/>
    </location>
</feature>
<proteinExistence type="predicted"/>
<name>A0A1W0X6G6_HYPEX</name>